<dbReference type="CDD" id="cd07017">
    <property type="entry name" value="S14_ClpP_2"/>
    <property type="match status" value="1"/>
</dbReference>
<dbReference type="SUPFAM" id="SSF52096">
    <property type="entry name" value="ClpP/crotonase"/>
    <property type="match status" value="1"/>
</dbReference>
<sequence length="652" mass="72580">MATCLRLPMASSIPCSSSSSMTLKHRSFNFRCAAYSNSSSNIPMPPFNPKDPFLSKLASVAANNPDALFSRPQNSDMPPFLDIYDSPKLMATPAQVERSVSYNEHRASTPPPDLPSMLLHGRIVYIGMPVCNSSSSDIFCVTLCLLVTSAMFWHNLHKKPNKKCVDEKGHFLVGILVLNGECNVVLCREDSSRSMEGENWLVHTMLLKLLVSAVTELVIAELMYLQYMDPKAPIYLYINSTGTTRDDGETVGMEAEGFAIYDSMMQLQNEIHTVAVGAAIGQACLLLAAGTKGKRFMMPHAKAMIQQPRAPSSGLMQASDVYIRAKEVLVNRDNLVKLLAKHTENSEETVSNVMRRPYYMDSIKAREFGVIDKILWRGQEQEQIIASVDAPEIKLRASPSVPKASVADLLALLGPPQQALAVNSQEARQLRSCFKFLVPFSPTPNRRSLSDHRRSINQQNELIWWPPAPVMELARIAVDSGGDTASVQRTLDPTVIPVPDIEGSKEDRCELTRTPYGRLFINEEINSYLESLFEMIVARGPSVGLNVSLSRFDFFHGHVFLTRDSGRLGILFHAKEYPAYDKEVFPCNMGYCQIGVLVVLDARPTGVIYKDLIPEYVQIARTLYEDDFGDVAFDVNYLNTGGEPPKFQIFIC</sequence>
<dbReference type="GO" id="GO:0009368">
    <property type="term" value="C:endopeptidase Clp complex"/>
    <property type="evidence" value="ECO:0000318"/>
    <property type="project" value="GO_Central"/>
</dbReference>
<dbReference type="InterPro" id="IPR029045">
    <property type="entry name" value="ClpP/crotonase-like_dom_sf"/>
</dbReference>
<dbReference type="Proteomes" id="UP000004994">
    <property type="component" value="Chromosome 1"/>
</dbReference>
<protein>
    <submittedName>
        <fullName evidence="2">Uncharacterized protein</fullName>
    </submittedName>
</protein>
<reference evidence="2" key="2">
    <citation type="submission" date="2019-01" db="UniProtKB">
        <authorList>
            <consortium name="EnsemblPlants"/>
        </authorList>
    </citation>
    <scope>IDENTIFICATION</scope>
    <source>
        <strain evidence="2">cv. Heinz 1706</strain>
    </source>
</reference>
<dbReference type="EnsemblPlants" id="Solyc01g099690.3.1">
    <property type="protein sequence ID" value="Solyc01g099690.3.1"/>
    <property type="gene ID" value="Solyc01g099690.3"/>
</dbReference>
<accession>A0A3Q7EPU2</accession>
<dbReference type="GO" id="GO:0051117">
    <property type="term" value="F:ATPase binding"/>
    <property type="evidence" value="ECO:0000318"/>
    <property type="project" value="GO_Central"/>
</dbReference>
<comment type="similarity">
    <text evidence="1">Belongs to the peptidase S14 family.</text>
</comment>
<dbReference type="GO" id="GO:0006515">
    <property type="term" value="P:protein quality control for misfolded or incompletely synthesized proteins"/>
    <property type="evidence" value="ECO:0000318"/>
    <property type="project" value="GO_Central"/>
</dbReference>
<dbReference type="Pfam" id="PF00574">
    <property type="entry name" value="CLP_protease"/>
    <property type="match status" value="1"/>
</dbReference>
<dbReference type="InParanoid" id="A0A3Q7EPU2"/>
<dbReference type="STRING" id="4081.A0A3Q7EPU2"/>
<dbReference type="PANTHER" id="PTHR35759:SF1">
    <property type="entry name" value="OS07G0673000 PROTEIN"/>
    <property type="match status" value="1"/>
</dbReference>
<dbReference type="GO" id="GO:0004252">
    <property type="term" value="F:serine-type endopeptidase activity"/>
    <property type="evidence" value="ECO:0000318"/>
    <property type="project" value="GO_Central"/>
</dbReference>
<dbReference type="PANTHER" id="PTHR35759">
    <property type="entry name" value="BNAA09G03860D PROTEIN"/>
    <property type="match status" value="1"/>
</dbReference>
<evidence type="ECO:0000313" key="3">
    <source>
        <dbReference type="Proteomes" id="UP000004994"/>
    </source>
</evidence>
<reference evidence="2" key="1">
    <citation type="journal article" date="2012" name="Nature">
        <title>The tomato genome sequence provides insights into fleshy fruit evolution.</title>
        <authorList>
            <consortium name="Tomato Genome Consortium"/>
        </authorList>
    </citation>
    <scope>NUCLEOTIDE SEQUENCE [LARGE SCALE GENOMIC DNA]</scope>
    <source>
        <strain evidence="2">cv. Heinz 1706</strain>
    </source>
</reference>
<dbReference type="PRINTS" id="PR00127">
    <property type="entry name" value="CLPPROTEASEP"/>
</dbReference>
<keyword evidence="3" id="KW-1185">Reference proteome</keyword>
<dbReference type="Gene3D" id="3.90.226.10">
    <property type="entry name" value="2-enoyl-CoA Hydratase, Chain A, domain 1"/>
    <property type="match status" value="1"/>
</dbReference>
<dbReference type="GO" id="GO:0004176">
    <property type="term" value="F:ATP-dependent peptidase activity"/>
    <property type="evidence" value="ECO:0000318"/>
    <property type="project" value="GO_Central"/>
</dbReference>
<proteinExistence type="inferred from homology"/>
<organism evidence="2">
    <name type="scientific">Solanum lycopersicum</name>
    <name type="common">Tomato</name>
    <name type="synonym">Lycopersicon esculentum</name>
    <dbReference type="NCBI Taxonomy" id="4081"/>
    <lineage>
        <taxon>Eukaryota</taxon>
        <taxon>Viridiplantae</taxon>
        <taxon>Streptophyta</taxon>
        <taxon>Embryophyta</taxon>
        <taxon>Tracheophyta</taxon>
        <taxon>Spermatophyta</taxon>
        <taxon>Magnoliopsida</taxon>
        <taxon>eudicotyledons</taxon>
        <taxon>Gunneridae</taxon>
        <taxon>Pentapetalae</taxon>
        <taxon>asterids</taxon>
        <taxon>lamiids</taxon>
        <taxon>Solanales</taxon>
        <taxon>Solanaceae</taxon>
        <taxon>Solanoideae</taxon>
        <taxon>Solaneae</taxon>
        <taxon>Solanum</taxon>
        <taxon>Solanum subgen. Lycopersicon</taxon>
    </lineage>
</organism>
<dbReference type="AlphaFoldDB" id="A0A3Q7EPU2"/>
<dbReference type="InterPro" id="IPR023562">
    <property type="entry name" value="ClpP/TepA"/>
</dbReference>
<dbReference type="GO" id="GO:0009532">
    <property type="term" value="C:plastid stroma"/>
    <property type="evidence" value="ECO:0007669"/>
    <property type="project" value="UniProtKB-ARBA"/>
</dbReference>
<name>A0A3Q7EPU2_SOLLC</name>
<dbReference type="InterPro" id="IPR001907">
    <property type="entry name" value="ClpP"/>
</dbReference>
<evidence type="ECO:0000256" key="1">
    <source>
        <dbReference type="ARBA" id="ARBA00007039"/>
    </source>
</evidence>
<dbReference type="FunCoup" id="A0A3Q7EPU2">
    <property type="interactions" value="1147"/>
</dbReference>
<evidence type="ECO:0000313" key="2">
    <source>
        <dbReference type="EnsemblPlants" id="Solyc01g099690.3.1"/>
    </source>
</evidence>
<dbReference type="Gramene" id="Solyc01g099690.3.1">
    <property type="protein sequence ID" value="Solyc01g099690.3.1"/>
    <property type="gene ID" value="Solyc01g099690.3"/>
</dbReference>